<dbReference type="Gene3D" id="2.30.38.10">
    <property type="entry name" value="Luciferase, Domain 3"/>
    <property type="match status" value="1"/>
</dbReference>
<dbReference type="InterPro" id="IPR010071">
    <property type="entry name" value="AA_adenyl_dom"/>
</dbReference>
<dbReference type="PROSITE" id="PS50075">
    <property type="entry name" value="CARRIER"/>
    <property type="match status" value="1"/>
</dbReference>
<evidence type="ECO:0000256" key="2">
    <source>
        <dbReference type="ARBA" id="ARBA00022450"/>
    </source>
</evidence>
<dbReference type="Pfam" id="PF00501">
    <property type="entry name" value="AMP-binding"/>
    <property type="match status" value="1"/>
</dbReference>
<dbReference type="Gene3D" id="3.40.50.980">
    <property type="match status" value="2"/>
</dbReference>
<dbReference type="AlphaFoldDB" id="A0A1K1RLH9"/>
<dbReference type="CDD" id="cd12117">
    <property type="entry name" value="A_NRPS_Srf_like"/>
    <property type="match status" value="1"/>
</dbReference>
<dbReference type="GO" id="GO:0043041">
    <property type="term" value="P:amino acid activation for nonribosomal peptide biosynthetic process"/>
    <property type="evidence" value="ECO:0007669"/>
    <property type="project" value="TreeGrafter"/>
</dbReference>
<sequence length="741" mass="76980">MTTLVNPTSRALALPGGAVPGGDWALAAVVTVLHRLTTQETVCVDSLRGVLRLDLSDDPSAADLVARIATARPDDGAAPDLTYRVGDVDGGWDDEAATPVLRATADGVHLTGAEGRLGALAGRALAEISARPGRRLSSVDLADADAVSWVTAFGSRGSARPEARPVHALVAEQARLAPDAVAVAAGESTLTYRELEAAADAEAARLVAAGVRPGDVVGVLGVRSAALIAGLLGVLKAGGAYLALDIEAPAPRVAALLADAGVTVALADETLRDRLPGTVRAFVLGENVDAAPEGWRPVEVTAGELAYVSYTSGSTGTPKGVAVPHRAVVRLVGPGEWAEFRATDVFLQLAPVAFDASTLEIWAPLTNGGRLAVFPAGPVSTDKLATFLAEQSVTVAWFTAGLFHQLVAARTSAFAGLRHVLAGGDVIKADAVRKLLKAHPGLTFTNGYGPTENTTFTACWTSTDGPAGGSVPIGRPITGTRVLVLDADLQLVPIGVPGQLYAGGAGLARGYLNRPGATAAAFVPSPLPTRPGERIYATGDLVRWLPDGTLDFLGRADHQVKVNGYRVEPGEVEAAIVADERVRDAVVVTQPDAAGGKRLLAYVTPADAADELAGLRDGLRDRLPAYLVPFAVIPVEELPLNRNGKVDRAALPSADRLPRDVGGEYVAPATSTERYLSRLWGDVLGIEPIGVEDDFFELGGHSLMAGELITRLQDELSVELSAQTLYLRPTIAELAETVEQA</sequence>
<dbReference type="PROSITE" id="PS00455">
    <property type="entry name" value="AMP_BINDING"/>
    <property type="match status" value="1"/>
</dbReference>
<dbReference type="GO" id="GO:0005737">
    <property type="term" value="C:cytoplasm"/>
    <property type="evidence" value="ECO:0007669"/>
    <property type="project" value="TreeGrafter"/>
</dbReference>
<evidence type="ECO:0000256" key="3">
    <source>
        <dbReference type="ARBA" id="ARBA00022553"/>
    </source>
</evidence>
<keyword evidence="2" id="KW-0596">Phosphopantetheine</keyword>
<dbReference type="STRING" id="546364.SAMN04489730_3528"/>
<accession>A0A1K1RLH9</accession>
<dbReference type="PANTHER" id="PTHR45527:SF1">
    <property type="entry name" value="FATTY ACID SYNTHASE"/>
    <property type="match status" value="1"/>
</dbReference>
<dbReference type="InterPro" id="IPR020845">
    <property type="entry name" value="AMP-binding_CS"/>
</dbReference>
<dbReference type="FunFam" id="2.30.38.10:FF:000001">
    <property type="entry name" value="Non-ribosomal peptide synthetase PvdI"/>
    <property type="match status" value="1"/>
</dbReference>
<dbReference type="InterPro" id="IPR009081">
    <property type="entry name" value="PP-bd_ACP"/>
</dbReference>
<reference evidence="6" key="1">
    <citation type="submission" date="2016-11" db="EMBL/GenBank/DDBJ databases">
        <authorList>
            <person name="Varghese N."/>
            <person name="Submissions S."/>
        </authorList>
    </citation>
    <scope>NUCLEOTIDE SEQUENCE [LARGE SCALE GENOMIC DNA]</scope>
    <source>
        <strain evidence="6">DSM 44671</strain>
    </source>
</reference>
<gene>
    <name evidence="5" type="ORF">SAMN04489730_3528</name>
</gene>
<keyword evidence="6" id="KW-1185">Reference proteome</keyword>
<dbReference type="OrthoDB" id="3243414at2"/>
<evidence type="ECO:0000256" key="1">
    <source>
        <dbReference type="ARBA" id="ARBA00001957"/>
    </source>
</evidence>
<dbReference type="RefSeq" id="WP_084742894.1">
    <property type="nucleotide sequence ID" value="NZ_FPJG01000006.1"/>
</dbReference>
<evidence type="ECO:0000313" key="6">
    <source>
        <dbReference type="Proteomes" id="UP000182740"/>
    </source>
</evidence>
<comment type="cofactor">
    <cofactor evidence="1">
        <name>pantetheine 4'-phosphate</name>
        <dbReference type="ChEBI" id="CHEBI:47942"/>
    </cofactor>
</comment>
<keyword evidence="3" id="KW-0597">Phosphoprotein</keyword>
<dbReference type="Gene3D" id="1.10.1200.10">
    <property type="entry name" value="ACP-like"/>
    <property type="match status" value="1"/>
</dbReference>
<dbReference type="Pfam" id="PF13193">
    <property type="entry name" value="AMP-binding_C"/>
    <property type="match status" value="1"/>
</dbReference>
<dbReference type="PANTHER" id="PTHR45527">
    <property type="entry name" value="NONRIBOSOMAL PEPTIDE SYNTHETASE"/>
    <property type="match status" value="1"/>
</dbReference>
<dbReference type="SUPFAM" id="SSF56801">
    <property type="entry name" value="Acetyl-CoA synthetase-like"/>
    <property type="match status" value="1"/>
</dbReference>
<dbReference type="GO" id="GO:0031177">
    <property type="term" value="F:phosphopantetheine binding"/>
    <property type="evidence" value="ECO:0007669"/>
    <property type="project" value="InterPro"/>
</dbReference>
<dbReference type="FunFam" id="1.10.1200.10:FF:000005">
    <property type="entry name" value="Nonribosomal peptide synthetase 1"/>
    <property type="match status" value="1"/>
</dbReference>
<dbReference type="InterPro" id="IPR045851">
    <property type="entry name" value="AMP-bd_C_sf"/>
</dbReference>
<proteinExistence type="predicted"/>
<feature type="domain" description="Carrier" evidence="4">
    <location>
        <begin position="667"/>
        <end position="741"/>
    </location>
</feature>
<dbReference type="InterPro" id="IPR000873">
    <property type="entry name" value="AMP-dep_synth/lig_dom"/>
</dbReference>
<dbReference type="Gene3D" id="3.30.300.30">
    <property type="match status" value="1"/>
</dbReference>
<dbReference type="InterPro" id="IPR036736">
    <property type="entry name" value="ACP-like_sf"/>
</dbReference>
<dbReference type="GO" id="GO:0044550">
    <property type="term" value="P:secondary metabolite biosynthetic process"/>
    <property type="evidence" value="ECO:0007669"/>
    <property type="project" value="TreeGrafter"/>
</dbReference>
<evidence type="ECO:0000259" key="4">
    <source>
        <dbReference type="PROSITE" id="PS50075"/>
    </source>
</evidence>
<dbReference type="InterPro" id="IPR025110">
    <property type="entry name" value="AMP-bd_C"/>
</dbReference>
<name>A0A1K1RLH9_9PSEU</name>
<dbReference type="EMBL" id="FPJG01000006">
    <property type="protein sequence ID" value="SFW72936.1"/>
    <property type="molecule type" value="Genomic_DNA"/>
</dbReference>
<dbReference type="Proteomes" id="UP000182740">
    <property type="component" value="Unassembled WGS sequence"/>
</dbReference>
<dbReference type="SMART" id="SM00823">
    <property type="entry name" value="PKS_PP"/>
    <property type="match status" value="1"/>
</dbReference>
<organism evidence="5 6">
    <name type="scientific">Amycolatopsis australiensis</name>
    <dbReference type="NCBI Taxonomy" id="546364"/>
    <lineage>
        <taxon>Bacteria</taxon>
        <taxon>Bacillati</taxon>
        <taxon>Actinomycetota</taxon>
        <taxon>Actinomycetes</taxon>
        <taxon>Pseudonocardiales</taxon>
        <taxon>Pseudonocardiaceae</taxon>
        <taxon>Amycolatopsis</taxon>
    </lineage>
</organism>
<dbReference type="SUPFAM" id="SSF47336">
    <property type="entry name" value="ACP-like"/>
    <property type="match status" value="1"/>
</dbReference>
<protein>
    <submittedName>
        <fullName evidence="5">Amino acid adenylation domain-containing protein</fullName>
    </submittedName>
</protein>
<dbReference type="Pfam" id="PF00550">
    <property type="entry name" value="PP-binding"/>
    <property type="match status" value="1"/>
</dbReference>
<dbReference type="NCBIfam" id="TIGR01733">
    <property type="entry name" value="AA-adenyl-dom"/>
    <property type="match status" value="1"/>
</dbReference>
<evidence type="ECO:0000313" key="5">
    <source>
        <dbReference type="EMBL" id="SFW72936.1"/>
    </source>
</evidence>
<dbReference type="InterPro" id="IPR020806">
    <property type="entry name" value="PKS_PP-bd"/>
</dbReference>